<sequence>MLHNLTHWHATIVDNWLANKQACKTLIVKQSFEFSEQGDVYPLDKSNNSTVIIAADEMQGDPKCSSLIAACETVPFKQGFEVYGNFTAYPPKGKQAKVIEVHLSLCQITSAHDQNDESCKPAPLFHKVLRVTGERTWQGSLLGTKASDPKPLCPVPLSYENTFGGIDANKADKTFTFNPAGTGYRVKQPKGQMLPPVEYPNNLLTHPKKDGVAASYLPIPQFWQPRFELLPEIDQVATMAGEYPFQSALPENTYNYAPQDQQLAITYDNNMMLSLKGLVPNLDYHQQVDIPLPFFPPEVAIVQGEKQTTIDLTCDTLVIDGDANTFHLIWRHSIANKSLSPYATVVVQHTRKSAEGNDEKASVETINNRQVNKTVTG</sequence>
<protein>
    <submittedName>
        <fullName evidence="2">DUF2169 domain-containing protein</fullName>
    </submittedName>
</protein>
<name>A0A3E0TQ36_9GAMM</name>
<comment type="caution">
    <text evidence="2">The sequence shown here is derived from an EMBL/GenBank/DDBJ whole genome shotgun (WGS) entry which is preliminary data.</text>
</comment>
<gene>
    <name evidence="2" type="ORF">DXX93_08695</name>
</gene>
<organism evidence="2 3">
    <name type="scientific">Thalassotalea euphylliae</name>
    <dbReference type="NCBI Taxonomy" id="1655234"/>
    <lineage>
        <taxon>Bacteria</taxon>
        <taxon>Pseudomonadati</taxon>
        <taxon>Pseudomonadota</taxon>
        <taxon>Gammaproteobacteria</taxon>
        <taxon>Alteromonadales</taxon>
        <taxon>Colwelliaceae</taxon>
        <taxon>Thalassotalea</taxon>
    </lineage>
</organism>
<accession>A0A3E0TQ36</accession>
<evidence type="ECO:0000313" key="2">
    <source>
        <dbReference type="EMBL" id="REL26649.1"/>
    </source>
</evidence>
<evidence type="ECO:0000259" key="1">
    <source>
        <dbReference type="Pfam" id="PF09937"/>
    </source>
</evidence>
<proteinExistence type="predicted"/>
<evidence type="ECO:0000313" key="3">
    <source>
        <dbReference type="Proteomes" id="UP000256478"/>
    </source>
</evidence>
<dbReference type="EMBL" id="QUOU01000001">
    <property type="protein sequence ID" value="REL26649.1"/>
    <property type="molecule type" value="Genomic_DNA"/>
</dbReference>
<dbReference type="Pfam" id="PF09937">
    <property type="entry name" value="DUF2169"/>
    <property type="match status" value="1"/>
</dbReference>
<dbReference type="Proteomes" id="UP000256478">
    <property type="component" value="Unassembled WGS sequence"/>
</dbReference>
<dbReference type="InterPro" id="IPR018683">
    <property type="entry name" value="DUF2169"/>
</dbReference>
<reference evidence="2 3" key="1">
    <citation type="submission" date="2018-08" db="EMBL/GenBank/DDBJ databases">
        <title>Thalassotalea euphylliae genome.</title>
        <authorList>
            <person name="Summers S."/>
            <person name="Rice S.A."/>
            <person name="Freckelton M.L."/>
            <person name="Nedved B.T."/>
            <person name="Hadfield M.G."/>
        </authorList>
    </citation>
    <scope>NUCLEOTIDE SEQUENCE [LARGE SCALE GENOMIC DNA]</scope>
    <source>
        <strain evidence="2 3">H1</strain>
    </source>
</reference>
<dbReference type="AlphaFoldDB" id="A0A3E0TQ36"/>
<feature type="domain" description="DUF2169" evidence="1">
    <location>
        <begin position="23"/>
        <end position="331"/>
    </location>
</feature>
<dbReference type="OrthoDB" id="5290767at2"/>
<dbReference type="RefSeq" id="WP_116007761.1">
    <property type="nucleotide sequence ID" value="NZ_QUOU01000001.1"/>
</dbReference>